<protein>
    <recommendedName>
        <fullName evidence="2">Fibronectin type-III domain-containing protein</fullName>
    </recommendedName>
</protein>
<dbReference type="Gene3D" id="2.60.40.10">
    <property type="entry name" value="Immunoglobulins"/>
    <property type="match status" value="1"/>
</dbReference>
<name>A0A8G0KW07_9FLAO</name>
<dbReference type="AlphaFoldDB" id="A0A8G0KW07"/>
<proteinExistence type="predicted"/>
<evidence type="ECO:0008006" key="2">
    <source>
        <dbReference type="Google" id="ProtNLM"/>
    </source>
</evidence>
<evidence type="ECO:0000313" key="1">
    <source>
        <dbReference type="EMBL" id="QYS89502.1"/>
    </source>
</evidence>
<dbReference type="EMBL" id="CP067378">
    <property type="protein sequence ID" value="QYS89502.1"/>
    <property type="molecule type" value="Genomic_DNA"/>
</dbReference>
<dbReference type="InterPro" id="IPR013783">
    <property type="entry name" value="Ig-like_fold"/>
</dbReference>
<organism evidence="1">
    <name type="scientific">Flavobacterium columnare</name>
    <dbReference type="NCBI Taxonomy" id="996"/>
    <lineage>
        <taxon>Bacteria</taxon>
        <taxon>Pseudomonadati</taxon>
        <taxon>Bacteroidota</taxon>
        <taxon>Flavobacteriia</taxon>
        <taxon>Flavobacteriales</taxon>
        <taxon>Flavobacteriaceae</taxon>
        <taxon>Flavobacterium</taxon>
    </lineage>
</organism>
<accession>A0A8G0KW07</accession>
<gene>
    <name evidence="1" type="ORF">JJC05_04270</name>
</gene>
<reference evidence="1" key="1">
    <citation type="submission" date="2020-12" db="EMBL/GenBank/DDBJ databases">
        <title>Genome sequencing of genetic groups of Flavobacterium columnare.</title>
        <authorList>
            <person name="Waldbieser G.C."/>
            <person name="Griffin M.J."/>
            <person name="LaFrentz B.R."/>
        </authorList>
    </citation>
    <scope>NUCLEOTIDE SEQUENCE</scope>
    <source>
        <strain evidence="1">90-106</strain>
    </source>
</reference>
<dbReference type="KEGG" id="fdv:JJC05_04270"/>
<sequence length="138" mass="15922">MLFWDFGAQKELFSCYNIERSTDGKTFYKLNNVPVFPTISKSTYTTFTDNLPENNTRYYYRIRGIDTFGYLSEPSKVVSGMGADFLEFSPQITAKAALDDETVNLEWDFPQEGEEKIKGFNILQADHDNGPFEIVKKR</sequence>
<dbReference type="InterPro" id="IPR036116">
    <property type="entry name" value="FN3_sf"/>
</dbReference>
<dbReference type="SUPFAM" id="SSF49265">
    <property type="entry name" value="Fibronectin type III"/>
    <property type="match status" value="1"/>
</dbReference>
<dbReference type="Proteomes" id="UP000824721">
    <property type="component" value="Chromosome"/>
</dbReference>